<evidence type="ECO:0000313" key="2">
    <source>
        <dbReference type="Proteomes" id="UP000656319"/>
    </source>
</evidence>
<dbReference type="RefSeq" id="WP_201694998.1">
    <property type="nucleotide sequence ID" value="NZ_CAJHCQ010000002.1"/>
</dbReference>
<keyword evidence="2" id="KW-1185">Reference proteome</keyword>
<sequence>MGKQFFDVLNPNTAYTQDNSIFDVESGASLNLHGSGNFVIMESGATGGTIYGSNNTISGAQVDGVYEDVFGSNNTVELGNSSWVNDRGTGDNITVGSSSRVYDFGSGNTFTLGRNSSYGPDMLGQTRNATIYATLGGAGMTLGNGDTAYAEQDSVTVAMNSSVTINGSDNQVNCWYMVNSIVNQAETVNVDGNNNAISANGNDTIILNGKGNSVAFSVNSGSELIQSADGYWVKEDSNGVVTYSGSSFSVQNGTAKIGLGSCNVVTVSDYYGQPAGNVSQLASMMASYGGGAASGNSGTLAMQQPNVESMLAVTHN</sequence>
<accession>A0ABM8NED8</accession>
<evidence type="ECO:0000313" key="1">
    <source>
        <dbReference type="EMBL" id="CAD6520057.1"/>
    </source>
</evidence>
<reference evidence="1 2" key="1">
    <citation type="submission" date="2020-10" db="EMBL/GenBank/DDBJ databases">
        <authorList>
            <person name="Peeters C."/>
        </authorList>
    </citation>
    <scope>NUCLEOTIDE SEQUENCE [LARGE SCALE GENOMIC DNA]</scope>
    <source>
        <strain evidence="1 2">LMG 27952</strain>
    </source>
</reference>
<organism evidence="1 2">
    <name type="scientific">Paraburkholderia hiiakae</name>
    <dbReference type="NCBI Taxonomy" id="1081782"/>
    <lineage>
        <taxon>Bacteria</taxon>
        <taxon>Pseudomonadati</taxon>
        <taxon>Pseudomonadota</taxon>
        <taxon>Betaproteobacteria</taxon>
        <taxon>Burkholderiales</taxon>
        <taxon>Burkholderiaceae</taxon>
        <taxon>Paraburkholderia</taxon>
    </lineage>
</organism>
<dbReference type="Proteomes" id="UP000656319">
    <property type="component" value="Unassembled WGS sequence"/>
</dbReference>
<protein>
    <submittedName>
        <fullName evidence="1">Uncharacterized protein</fullName>
    </submittedName>
</protein>
<dbReference type="EMBL" id="CAJHCQ010000002">
    <property type="protein sequence ID" value="CAD6520057.1"/>
    <property type="molecule type" value="Genomic_DNA"/>
</dbReference>
<name>A0ABM8NED8_9BURK</name>
<gene>
    <name evidence="1" type="ORF">LMG27952_01244</name>
</gene>
<proteinExistence type="predicted"/>
<comment type="caution">
    <text evidence="1">The sequence shown here is derived from an EMBL/GenBank/DDBJ whole genome shotgun (WGS) entry which is preliminary data.</text>
</comment>